<keyword evidence="3" id="KW-0472">Membrane</keyword>
<name>A0A4R5LM55_9BURK</name>
<evidence type="ECO:0000256" key="4">
    <source>
        <dbReference type="ARBA" id="ARBA00022741"/>
    </source>
</evidence>
<dbReference type="EMBL" id="SMOD01000001">
    <property type="protein sequence ID" value="TDG10903.1"/>
    <property type="molecule type" value="Genomic_DNA"/>
</dbReference>
<keyword evidence="1" id="KW-0813">Transport</keyword>
<dbReference type="Pfam" id="PF00005">
    <property type="entry name" value="ABC_tran"/>
    <property type="match status" value="1"/>
</dbReference>
<dbReference type="SUPFAM" id="SSF52540">
    <property type="entry name" value="P-loop containing nucleoside triphosphate hydrolases"/>
    <property type="match status" value="1"/>
</dbReference>
<dbReference type="GO" id="GO:0005524">
    <property type="term" value="F:ATP binding"/>
    <property type="evidence" value="ECO:0007669"/>
    <property type="project" value="UniProtKB-KW"/>
</dbReference>
<dbReference type="SUPFAM" id="SSF50331">
    <property type="entry name" value="MOP-like"/>
    <property type="match status" value="1"/>
</dbReference>
<evidence type="ECO:0000313" key="7">
    <source>
        <dbReference type="EMBL" id="TDG10903.1"/>
    </source>
</evidence>
<dbReference type="Gene3D" id="2.40.50.100">
    <property type="match status" value="1"/>
</dbReference>
<gene>
    <name evidence="7" type="ORF">E1N52_01200</name>
</gene>
<dbReference type="PANTHER" id="PTHR42781:SF4">
    <property type="entry name" value="SPERMIDINE_PUTRESCINE IMPORT ATP-BINDING PROTEIN POTA"/>
    <property type="match status" value="1"/>
</dbReference>
<protein>
    <submittedName>
        <fullName evidence="7">ABC transporter ATP-binding protein</fullName>
    </submittedName>
</protein>
<comment type="caution">
    <text evidence="7">The sequence shown here is derived from an EMBL/GenBank/DDBJ whole genome shotgun (WGS) entry which is preliminary data.</text>
</comment>
<proteinExistence type="predicted"/>
<dbReference type="FunFam" id="3.40.50.300:FF:000133">
    <property type="entry name" value="Spermidine/putrescine import ATP-binding protein PotA"/>
    <property type="match status" value="1"/>
</dbReference>
<keyword evidence="4" id="KW-0547">Nucleotide-binding</keyword>
<dbReference type="InterPro" id="IPR013611">
    <property type="entry name" value="Transp-assoc_OB_typ2"/>
</dbReference>
<dbReference type="InterPro" id="IPR050093">
    <property type="entry name" value="ABC_SmlMolc_Importer"/>
</dbReference>
<dbReference type="Gene3D" id="3.40.50.300">
    <property type="entry name" value="P-loop containing nucleotide triphosphate hydrolases"/>
    <property type="match status" value="1"/>
</dbReference>
<dbReference type="GO" id="GO:0022857">
    <property type="term" value="F:transmembrane transporter activity"/>
    <property type="evidence" value="ECO:0007669"/>
    <property type="project" value="InterPro"/>
</dbReference>
<dbReference type="PROSITE" id="PS00211">
    <property type="entry name" value="ABC_TRANSPORTER_1"/>
    <property type="match status" value="1"/>
</dbReference>
<sequence length="356" mass="39155">MSFLTLQGISKRYGDFTAIEQIDLTVARGEFLSLLGPSGCGKTTTLQMIAGFVTPSTGRITLDGRDITNERPEKRGIGVVFQSYALFPHMTVAGNVGFGLEMQKMKRAQRAERIAEALELVRLRGLDARYPKELSGGQRQRVAIARALAMQPELLLLDEPMSNLDAKLREEMHIELRAIQKRLGITTLLVTHDQVEAMTMSDRIAVMHRGTIAQLSTPFDAYERPATPFASTFLGRTNTLAGEVLRRNPRCAEVEVAGTMLHVPHEGREVAGAVNVYIRPEKVHLANGDARLTGRVTTRVFVGNQWLLAVETSLGKLHVAQPNHGAPPPEEGHEVGLAWTDDDLRVLTREGTHGNA</sequence>
<evidence type="ECO:0000256" key="2">
    <source>
        <dbReference type="ARBA" id="ARBA00022475"/>
    </source>
</evidence>
<feature type="domain" description="ABC transporter" evidence="6">
    <location>
        <begin position="4"/>
        <end position="234"/>
    </location>
</feature>
<dbReference type="SMART" id="SM00382">
    <property type="entry name" value="AAA"/>
    <property type="match status" value="1"/>
</dbReference>
<dbReference type="GO" id="GO:0016887">
    <property type="term" value="F:ATP hydrolysis activity"/>
    <property type="evidence" value="ECO:0007669"/>
    <property type="project" value="InterPro"/>
</dbReference>
<dbReference type="GO" id="GO:0015847">
    <property type="term" value="P:putrescine transport"/>
    <property type="evidence" value="ECO:0007669"/>
    <property type="project" value="UniProtKB-ARBA"/>
</dbReference>
<dbReference type="InterPro" id="IPR017871">
    <property type="entry name" value="ABC_transporter-like_CS"/>
</dbReference>
<dbReference type="Pfam" id="PF08402">
    <property type="entry name" value="TOBE_2"/>
    <property type="match status" value="1"/>
</dbReference>
<dbReference type="InterPro" id="IPR003593">
    <property type="entry name" value="AAA+_ATPase"/>
</dbReference>
<keyword evidence="3" id="KW-0997">Cell inner membrane</keyword>
<dbReference type="PROSITE" id="PS50893">
    <property type="entry name" value="ABC_TRANSPORTER_2"/>
    <property type="match status" value="1"/>
</dbReference>
<organism evidence="7 8">
    <name type="scientific">Paraburkholderia guartelaensis</name>
    <dbReference type="NCBI Taxonomy" id="2546446"/>
    <lineage>
        <taxon>Bacteria</taxon>
        <taxon>Pseudomonadati</taxon>
        <taxon>Pseudomonadota</taxon>
        <taxon>Betaproteobacteria</taxon>
        <taxon>Burkholderiales</taxon>
        <taxon>Burkholderiaceae</taxon>
        <taxon>Paraburkholderia</taxon>
    </lineage>
</organism>
<dbReference type="Proteomes" id="UP000295606">
    <property type="component" value="Unassembled WGS sequence"/>
</dbReference>
<reference evidence="7 8" key="1">
    <citation type="submission" date="2019-03" db="EMBL/GenBank/DDBJ databases">
        <title>Paraburkholderia sp. isolated from native Mimosa gymnas in Guartela State Park, Brazil.</title>
        <authorList>
            <person name="Paulitsch F."/>
            <person name="Hungria M."/>
            <person name="Delamuta J.R.M."/>
            <person name="Ribeiro R.A."/>
            <person name="Dall'Agnol R."/>
            <person name="Silva J.S.B."/>
        </authorList>
    </citation>
    <scope>NUCLEOTIDE SEQUENCE [LARGE SCALE GENOMIC DNA]</scope>
    <source>
        <strain evidence="7 8">CNPSo 3008</strain>
    </source>
</reference>
<evidence type="ECO:0000256" key="1">
    <source>
        <dbReference type="ARBA" id="ARBA00022448"/>
    </source>
</evidence>
<accession>A0A4R5LM55</accession>
<dbReference type="PANTHER" id="PTHR42781">
    <property type="entry name" value="SPERMIDINE/PUTRESCINE IMPORT ATP-BINDING PROTEIN POTA"/>
    <property type="match status" value="1"/>
</dbReference>
<dbReference type="InterPro" id="IPR003439">
    <property type="entry name" value="ABC_transporter-like_ATP-bd"/>
</dbReference>
<dbReference type="OrthoDB" id="5298774at2"/>
<keyword evidence="2" id="KW-1003">Cell membrane</keyword>
<dbReference type="InterPro" id="IPR008995">
    <property type="entry name" value="Mo/tungstate-bd_C_term_dom"/>
</dbReference>
<evidence type="ECO:0000256" key="5">
    <source>
        <dbReference type="ARBA" id="ARBA00022840"/>
    </source>
</evidence>
<dbReference type="AlphaFoldDB" id="A0A4R5LM55"/>
<dbReference type="RefSeq" id="WP_133179418.1">
    <property type="nucleotide sequence ID" value="NZ_SMOD01000001.1"/>
</dbReference>
<evidence type="ECO:0000259" key="6">
    <source>
        <dbReference type="PROSITE" id="PS50893"/>
    </source>
</evidence>
<keyword evidence="5 7" id="KW-0067">ATP-binding</keyword>
<dbReference type="InterPro" id="IPR027417">
    <property type="entry name" value="P-loop_NTPase"/>
</dbReference>
<evidence type="ECO:0000313" key="8">
    <source>
        <dbReference type="Proteomes" id="UP000295606"/>
    </source>
</evidence>
<evidence type="ECO:0000256" key="3">
    <source>
        <dbReference type="ARBA" id="ARBA00022519"/>
    </source>
</evidence>
<dbReference type="GO" id="GO:0043190">
    <property type="term" value="C:ATP-binding cassette (ABC) transporter complex"/>
    <property type="evidence" value="ECO:0007669"/>
    <property type="project" value="InterPro"/>
</dbReference>